<protein>
    <submittedName>
        <fullName evidence="10">Cation:proton antiporter</fullName>
    </submittedName>
</protein>
<evidence type="ECO:0000256" key="1">
    <source>
        <dbReference type="ARBA" id="ARBA00004141"/>
    </source>
</evidence>
<reference evidence="10" key="1">
    <citation type="submission" date="2022-08" db="EMBL/GenBank/DDBJ databases">
        <authorList>
            <person name="Wang H."/>
        </authorList>
    </citation>
    <scope>NUCLEOTIDE SEQUENCE</scope>
    <source>
        <strain evidence="10">PS10</strain>
    </source>
</reference>
<keyword evidence="4 8" id="KW-0812">Transmembrane</keyword>
<feature type="transmembrane region" description="Helical" evidence="8">
    <location>
        <begin position="354"/>
        <end position="376"/>
    </location>
</feature>
<dbReference type="InterPro" id="IPR038770">
    <property type="entry name" value="Na+/solute_symporter_sf"/>
</dbReference>
<comment type="caution">
    <text evidence="10">The sequence shown here is derived from an EMBL/GenBank/DDBJ whole genome shotgun (WGS) entry which is preliminary data.</text>
</comment>
<keyword evidence="11" id="KW-1185">Reference proteome</keyword>
<evidence type="ECO:0000256" key="3">
    <source>
        <dbReference type="ARBA" id="ARBA00022449"/>
    </source>
</evidence>
<accession>A0ABT7HPU3</accession>
<sequence>MDGLSTLIVLAFIVFASPYFSKLARAPIAAVEIIMGCLAGYFGFIEPNETFKMVSHVAFLFLMFLAGMEIDLREVLSADRKILKQGFIYLGLLYFLAFIITFGLDLNNLFIIIVPIMSVGMIFTLFKEYGKTQEWLNLSMLVGSIGEVISIVLVTFAASFLEFGSSYKFWLSILYLMLFLGLSVAGYKILRLIFWWYPNLKVIFMPHYDKNEKDIRLCIALFFAMIAVMMYLHLEVVFGVFIAGMFVATFFDHKKDLPHKLGSFGFGFLVPIFFAYVGTTLKLENLLISSVVNYAIFIAFLLFLCRFLSSFVFLNRLGFKGVVLFSLSQSMPLTLLVAVATIAHNAGGISDEIYSSFILASLLQAIIAMIFIKITFNIKQGG</sequence>
<evidence type="ECO:0000256" key="6">
    <source>
        <dbReference type="ARBA" id="ARBA00023065"/>
    </source>
</evidence>
<dbReference type="Pfam" id="PF00999">
    <property type="entry name" value="Na_H_Exchanger"/>
    <property type="match status" value="1"/>
</dbReference>
<feature type="transmembrane region" description="Helical" evidence="8">
    <location>
        <begin position="261"/>
        <end position="279"/>
    </location>
</feature>
<dbReference type="Gene3D" id="1.20.1530.20">
    <property type="match status" value="1"/>
</dbReference>
<evidence type="ECO:0000313" key="11">
    <source>
        <dbReference type="Proteomes" id="UP001173801"/>
    </source>
</evidence>
<feature type="transmembrane region" description="Helical" evidence="8">
    <location>
        <begin position="138"/>
        <end position="161"/>
    </location>
</feature>
<keyword evidence="3" id="KW-0050">Antiport</keyword>
<dbReference type="Proteomes" id="UP001173801">
    <property type="component" value="Unassembled WGS sequence"/>
</dbReference>
<proteinExistence type="predicted"/>
<keyword evidence="7 8" id="KW-0472">Membrane</keyword>
<dbReference type="InterPro" id="IPR006153">
    <property type="entry name" value="Cation/H_exchanger_TM"/>
</dbReference>
<feature type="domain" description="Cation/H+ exchanger transmembrane" evidence="9">
    <location>
        <begin position="13"/>
        <end position="376"/>
    </location>
</feature>
<evidence type="ECO:0000256" key="7">
    <source>
        <dbReference type="ARBA" id="ARBA00023136"/>
    </source>
</evidence>
<organism evidence="10 11">
    <name type="scientific">Campylobacter gastrosuis</name>
    <dbReference type="NCBI Taxonomy" id="2974576"/>
    <lineage>
        <taxon>Bacteria</taxon>
        <taxon>Pseudomonadati</taxon>
        <taxon>Campylobacterota</taxon>
        <taxon>Epsilonproteobacteria</taxon>
        <taxon>Campylobacterales</taxon>
        <taxon>Campylobacteraceae</taxon>
        <taxon>Campylobacter</taxon>
    </lineage>
</organism>
<feature type="transmembrane region" description="Helical" evidence="8">
    <location>
        <begin position="26"/>
        <end position="44"/>
    </location>
</feature>
<evidence type="ECO:0000259" key="9">
    <source>
        <dbReference type="Pfam" id="PF00999"/>
    </source>
</evidence>
<evidence type="ECO:0000256" key="2">
    <source>
        <dbReference type="ARBA" id="ARBA00022448"/>
    </source>
</evidence>
<reference evidence="10" key="2">
    <citation type="journal article" date="2023" name="Microorganisms">
        <title>Isolation and Genomic Characteristics of Cat-Borne Campylobacter felis sp. nov. and Sheep-Borne Campylobacter ovis sp. nov.</title>
        <authorList>
            <person name="Wang H."/>
            <person name="Li Y."/>
            <person name="Gu Y."/>
            <person name="Zhou G."/>
            <person name="Chen X."/>
            <person name="Zhang X."/>
            <person name="Shao Z."/>
            <person name="Zhang J."/>
            <person name="Zhang M."/>
        </authorList>
    </citation>
    <scope>NUCLEOTIDE SEQUENCE</scope>
    <source>
        <strain evidence="10">PS10</strain>
    </source>
</reference>
<name>A0ABT7HPU3_9BACT</name>
<comment type="subcellular location">
    <subcellularLocation>
        <location evidence="1">Membrane</location>
        <topology evidence="1">Multi-pass membrane protein</topology>
    </subcellularLocation>
</comment>
<feature type="transmembrane region" description="Helical" evidence="8">
    <location>
        <begin position="321"/>
        <end position="342"/>
    </location>
</feature>
<dbReference type="PANTHER" id="PTHR43562:SF1">
    <property type="entry name" value="NA(+)_H(+) ANTIPORTER YJBQ-RELATED"/>
    <property type="match status" value="1"/>
</dbReference>
<dbReference type="RefSeq" id="WP_284937605.1">
    <property type="nucleotide sequence ID" value="NZ_JANURM010000005.1"/>
</dbReference>
<feature type="transmembrane region" description="Helical" evidence="8">
    <location>
        <begin position="173"/>
        <end position="197"/>
    </location>
</feature>
<dbReference type="PANTHER" id="PTHR43562">
    <property type="entry name" value="NAPA-TYPE SODIUM/HYDROGEN ANTIPORTER"/>
    <property type="match status" value="1"/>
</dbReference>
<keyword evidence="5 8" id="KW-1133">Transmembrane helix</keyword>
<evidence type="ECO:0000313" key="10">
    <source>
        <dbReference type="EMBL" id="MDL0088947.1"/>
    </source>
</evidence>
<feature type="transmembrane region" description="Helical" evidence="8">
    <location>
        <begin position="82"/>
        <end position="102"/>
    </location>
</feature>
<keyword evidence="2" id="KW-0813">Transport</keyword>
<feature type="transmembrane region" description="Helical" evidence="8">
    <location>
        <begin position="217"/>
        <end position="249"/>
    </location>
</feature>
<feature type="transmembrane region" description="Helical" evidence="8">
    <location>
        <begin position="51"/>
        <end position="70"/>
    </location>
</feature>
<feature type="transmembrane region" description="Helical" evidence="8">
    <location>
        <begin position="109"/>
        <end position="126"/>
    </location>
</feature>
<evidence type="ECO:0000256" key="5">
    <source>
        <dbReference type="ARBA" id="ARBA00022989"/>
    </source>
</evidence>
<gene>
    <name evidence="10" type="ORF">NYG85_06110</name>
</gene>
<evidence type="ECO:0000256" key="8">
    <source>
        <dbReference type="SAM" id="Phobius"/>
    </source>
</evidence>
<keyword evidence="6" id="KW-0406">Ion transport</keyword>
<feature type="transmembrane region" description="Helical" evidence="8">
    <location>
        <begin position="291"/>
        <end position="314"/>
    </location>
</feature>
<evidence type="ECO:0000256" key="4">
    <source>
        <dbReference type="ARBA" id="ARBA00022692"/>
    </source>
</evidence>
<dbReference type="EMBL" id="JANURM010000005">
    <property type="protein sequence ID" value="MDL0088947.1"/>
    <property type="molecule type" value="Genomic_DNA"/>
</dbReference>